<dbReference type="InterPro" id="IPR002591">
    <property type="entry name" value="Phosphodiest/P_Trfase"/>
</dbReference>
<dbReference type="PANTHER" id="PTHR10151">
    <property type="entry name" value="ECTONUCLEOTIDE PYROPHOSPHATASE/PHOSPHODIESTERASE"/>
    <property type="match status" value="1"/>
</dbReference>
<dbReference type="GO" id="GO:0016787">
    <property type="term" value="F:hydrolase activity"/>
    <property type="evidence" value="ECO:0007669"/>
    <property type="project" value="UniProtKB-ARBA"/>
</dbReference>
<proteinExistence type="predicted"/>
<organism evidence="1 2">
    <name type="scientific">Antribacter soli</name>
    <dbReference type="NCBI Taxonomy" id="2910976"/>
    <lineage>
        <taxon>Bacteria</taxon>
        <taxon>Bacillati</taxon>
        <taxon>Actinomycetota</taxon>
        <taxon>Actinomycetes</taxon>
        <taxon>Micrococcales</taxon>
        <taxon>Promicromonosporaceae</taxon>
        <taxon>Antribacter</taxon>
    </lineage>
</organism>
<dbReference type="Gene3D" id="3.40.720.10">
    <property type="entry name" value="Alkaline Phosphatase, subunit A"/>
    <property type="match status" value="1"/>
</dbReference>
<dbReference type="EMBL" id="JAKGSG010000036">
    <property type="protein sequence ID" value="MCF4121970.1"/>
    <property type="molecule type" value="Genomic_DNA"/>
</dbReference>
<dbReference type="SUPFAM" id="SSF53649">
    <property type="entry name" value="Alkaline phosphatase-like"/>
    <property type="match status" value="1"/>
</dbReference>
<evidence type="ECO:0000313" key="2">
    <source>
        <dbReference type="Proteomes" id="UP001165405"/>
    </source>
</evidence>
<keyword evidence="2" id="KW-1185">Reference proteome</keyword>
<sequence length="399" mass="41453">MTAGTAPETPSTGTLLRGDLVAPRYDTGSLAGVLPAAAGALGHDLTTSTGIDARHARDAFGLPQVDRVVVVLVDGLGLRNLAERGGHAPFLRGLLAGGSELTTTFPSTTAAALSVLGTGTSPGRTGLVGYTQRNPATGGLAWMVQWNGAGDPDDVQREPTVSESLAAAGVRVTSHGKSRFEGTGLTRATQRGATYVPSRGLEDAVDAVATALRTPGLAHLYWDEVDRTGHKHGWESWQWGDALEAADRELRRLTRSVPRGTLVLVTADHGQVQADLSQQWDVATDAELGAGVALTGGEPRALHLYALPGVDPGDIAARWTARLGDHAVVATRDVAVAQGWFGPVADHVLPVLGDVVVAMTGRATVVDSRVHSAEARALPGVHGSFTPHEMLVPLLTVVA</sequence>
<dbReference type="Proteomes" id="UP001165405">
    <property type="component" value="Unassembled WGS sequence"/>
</dbReference>
<name>A0AA41QFR0_9MICO</name>
<gene>
    <name evidence="1" type="ORF">L1785_13380</name>
</gene>
<dbReference type="InterPro" id="IPR017850">
    <property type="entry name" value="Alkaline_phosphatase_core_sf"/>
</dbReference>
<dbReference type="Pfam" id="PF01663">
    <property type="entry name" value="Phosphodiest"/>
    <property type="match status" value="1"/>
</dbReference>
<evidence type="ECO:0000313" key="1">
    <source>
        <dbReference type="EMBL" id="MCF4121970.1"/>
    </source>
</evidence>
<dbReference type="RefSeq" id="WP_236089770.1">
    <property type="nucleotide sequence ID" value="NZ_JAKGSG010000036.1"/>
</dbReference>
<accession>A0AA41QFR0</accession>
<reference evidence="1" key="1">
    <citation type="submission" date="2022-01" db="EMBL/GenBank/DDBJ databases">
        <title>Antribacter sp. nov., isolated from Guizhou of China.</title>
        <authorList>
            <person name="Chengliang C."/>
            <person name="Ya Z."/>
        </authorList>
    </citation>
    <scope>NUCLEOTIDE SEQUENCE</scope>
    <source>
        <strain evidence="1">KLBMP 9083</strain>
    </source>
</reference>
<dbReference type="PANTHER" id="PTHR10151:SF120">
    <property type="entry name" value="BIS(5'-ADENOSYL)-TRIPHOSPHATASE"/>
    <property type="match status" value="1"/>
</dbReference>
<protein>
    <submittedName>
        <fullName evidence="1">Alkaline phosphatase family protein</fullName>
    </submittedName>
</protein>
<comment type="caution">
    <text evidence="1">The sequence shown here is derived from an EMBL/GenBank/DDBJ whole genome shotgun (WGS) entry which is preliminary data.</text>
</comment>
<dbReference type="AlphaFoldDB" id="A0AA41QFR0"/>